<protein>
    <submittedName>
        <fullName evidence="2">Transmembrane protein 246</fullName>
    </submittedName>
</protein>
<accession>A0A210QRP0</accession>
<dbReference type="EMBL" id="NEDP02002268">
    <property type="protein sequence ID" value="OWF51417.1"/>
    <property type="molecule type" value="Genomic_DNA"/>
</dbReference>
<dbReference type="GO" id="GO:0006506">
    <property type="term" value="P:GPI anchor biosynthetic process"/>
    <property type="evidence" value="ECO:0007669"/>
    <property type="project" value="InterPro"/>
</dbReference>
<reference evidence="2 3" key="1">
    <citation type="journal article" date="2017" name="Nat. Ecol. Evol.">
        <title>Scallop genome provides insights into evolution of bilaterian karyotype and development.</title>
        <authorList>
            <person name="Wang S."/>
            <person name="Zhang J."/>
            <person name="Jiao W."/>
            <person name="Li J."/>
            <person name="Xun X."/>
            <person name="Sun Y."/>
            <person name="Guo X."/>
            <person name="Huan P."/>
            <person name="Dong B."/>
            <person name="Zhang L."/>
            <person name="Hu X."/>
            <person name="Sun X."/>
            <person name="Wang J."/>
            <person name="Zhao C."/>
            <person name="Wang Y."/>
            <person name="Wang D."/>
            <person name="Huang X."/>
            <person name="Wang R."/>
            <person name="Lv J."/>
            <person name="Li Y."/>
            <person name="Zhang Z."/>
            <person name="Liu B."/>
            <person name="Lu W."/>
            <person name="Hui Y."/>
            <person name="Liang J."/>
            <person name="Zhou Z."/>
            <person name="Hou R."/>
            <person name="Li X."/>
            <person name="Liu Y."/>
            <person name="Li H."/>
            <person name="Ning X."/>
            <person name="Lin Y."/>
            <person name="Zhao L."/>
            <person name="Xing Q."/>
            <person name="Dou J."/>
            <person name="Li Y."/>
            <person name="Mao J."/>
            <person name="Guo H."/>
            <person name="Dou H."/>
            <person name="Li T."/>
            <person name="Mu C."/>
            <person name="Jiang W."/>
            <person name="Fu Q."/>
            <person name="Fu X."/>
            <person name="Miao Y."/>
            <person name="Liu J."/>
            <person name="Yu Q."/>
            <person name="Li R."/>
            <person name="Liao H."/>
            <person name="Li X."/>
            <person name="Kong Y."/>
            <person name="Jiang Z."/>
            <person name="Chourrout D."/>
            <person name="Li R."/>
            <person name="Bao Z."/>
        </authorList>
    </citation>
    <scope>NUCLEOTIDE SEQUENCE [LARGE SCALE GENOMIC DNA]</scope>
    <source>
        <strain evidence="2 3">PY_sf001</strain>
    </source>
</reference>
<keyword evidence="1" id="KW-1133">Transmembrane helix</keyword>
<dbReference type="OrthoDB" id="2016523at2759"/>
<evidence type="ECO:0000313" key="3">
    <source>
        <dbReference type="Proteomes" id="UP000242188"/>
    </source>
</evidence>
<dbReference type="CDD" id="cd22190">
    <property type="entry name" value="PGAP4"/>
    <property type="match status" value="1"/>
</dbReference>
<dbReference type="GO" id="GO:0000139">
    <property type="term" value="C:Golgi membrane"/>
    <property type="evidence" value="ECO:0007669"/>
    <property type="project" value="InterPro"/>
</dbReference>
<feature type="transmembrane region" description="Helical" evidence="1">
    <location>
        <begin position="275"/>
        <end position="293"/>
    </location>
</feature>
<dbReference type="GO" id="GO:0016757">
    <property type="term" value="F:glycosyltransferase activity"/>
    <property type="evidence" value="ECO:0007669"/>
    <property type="project" value="InterPro"/>
</dbReference>
<sequence>MCGRWKCLKTVDRIFVRQFACLCVITFCVVLPIICLHLQHSWYYLLWKKNVDRGRDHMRMDNNKRIEEANDFLKKFSDARTLNELGKGRENGNHVDVGITIITVSRNRHRLDNYEPKYLTQVVTKFLKAIEETPDLKHTYKLFLCDVDPSPSSYIEIKPLSKLVPVFQRFRNDLNNTAVWSRMSISDRLEKEKRDYVFCGRQTLNANVSNIFLVEDDALPHEDLLPVLDRVISNIFDKSKNDRTHYQKDVTYIKFYHPERLLGYFSLEPERLPELFGLSFLLSTIMMFFYQRYRPVTTSYTRILWLCFFVYSCLLLLFIGRQNLLELRRISSQLYQVTRAPACCTPAILYPSKGMEEVLSYLSSVQCKEKFGKDYALEKFRTSFAKTGLMVQPNLFTHIGMYSSLRNEVLDPFIV</sequence>
<gene>
    <name evidence="2" type="ORF">KP79_PYT16894</name>
</gene>
<dbReference type="PANTHER" id="PTHR31410:SF1">
    <property type="entry name" value="POST-GPI ATTACHMENT TO PROTEINS FACTOR 4"/>
    <property type="match status" value="1"/>
</dbReference>
<dbReference type="Proteomes" id="UP000242188">
    <property type="component" value="Unassembled WGS sequence"/>
</dbReference>
<organism evidence="2 3">
    <name type="scientific">Mizuhopecten yessoensis</name>
    <name type="common">Japanese scallop</name>
    <name type="synonym">Patinopecten yessoensis</name>
    <dbReference type="NCBI Taxonomy" id="6573"/>
    <lineage>
        <taxon>Eukaryota</taxon>
        <taxon>Metazoa</taxon>
        <taxon>Spiralia</taxon>
        <taxon>Lophotrochozoa</taxon>
        <taxon>Mollusca</taxon>
        <taxon>Bivalvia</taxon>
        <taxon>Autobranchia</taxon>
        <taxon>Pteriomorphia</taxon>
        <taxon>Pectinida</taxon>
        <taxon>Pectinoidea</taxon>
        <taxon>Pectinidae</taxon>
        <taxon>Mizuhopecten</taxon>
    </lineage>
</organism>
<keyword evidence="1 2" id="KW-0812">Transmembrane</keyword>
<evidence type="ECO:0000313" key="2">
    <source>
        <dbReference type="EMBL" id="OWF51417.1"/>
    </source>
</evidence>
<feature type="transmembrane region" description="Helical" evidence="1">
    <location>
        <begin position="299"/>
        <end position="319"/>
    </location>
</feature>
<dbReference type="PANTHER" id="PTHR31410">
    <property type="entry name" value="TRANSMEMBRANE PROTEIN 246"/>
    <property type="match status" value="1"/>
</dbReference>
<keyword evidence="3" id="KW-1185">Reference proteome</keyword>
<comment type="caution">
    <text evidence="2">The sequence shown here is derived from an EMBL/GenBank/DDBJ whole genome shotgun (WGS) entry which is preliminary data.</text>
</comment>
<proteinExistence type="predicted"/>
<dbReference type="InterPro" id="IPR029675">
    <property type="entry name" value="PGAP4"/>
</dbReference>
<evidence type="ECO:0000256" key="1">
    <source>
        <dbReference type="SAM" id="Phobius"/>
    </source>
</evidence>
<dbReference type="AlphaFoldDB" id="A0A210QRP0"/>
<keyword evidence="1" id="KW-0472">Membrane</keyword>
<feature type="transmembrane region" description="Helical" evidence="1">
    <location>
        <begin position="14"/>
        <end position="38"/>
    </location>
</feature>
<name>A0A210QRP0_MIZYE</name>